<sequence>MFQTPVKPRCTYADDVEFDTVLFEPAGHDSDNEDHLCCDEEEELVIEDGPNDLETMQFLGADN</sequence>
<evidence type="ECO:0000313" key="2">
    <source>
        <dbReference type="Proteomes" id="UP000000768"/>
    </source>
</evidence>
<gene>
    <name evidence="1" type="ORF">SORBI_3009G068350</name>
</gene>
<organism evidence="1 2">
    <name type="scientific">Sorghum bicolor</name>
    <name type="common">Sorghum</name>
    <name type="synonym">Sorghum vulgare</name>
    <dbReference type="NCBI Taxonomy" id="4558"/>
    <lineage>
        <taxon>Eukaryota</taxon>
        <taxon>Viridiplantae</taxon>
        <taxon>Streptophyta</taxon>
        <taxon>Embryophyta</taxon>
        <taxon>Tracheophyta</taxon>
        <taxon>Spermatophyta</taxon>
        <taxon>Magnoliopsida</taxon>
        <taxon>Liliopsida</taxon>
        <taxon>Poales</taxon>
        <taxon>Poaceae</taxon>
        <taxon>PACMAD clade</taxon>
        <taxon>Panicoideae</taxon>
        <taxon>Andropogonodae</taxon>
        <taxon>Andropogoneae</taxon>
        <taxon>Sorghinae</taxon>
        <taxon>Sorghum</taxon>
    </lineage>
</organism>
<name>A0A1Z5R198_SORBI</name>
<reference evidence="2" key="2">
    <citation type="journal article" date="2018" name="Plant J.">
        <title>The Sorghum bicolor reference genome: improved assembly, gene annotations, a transcriptome atlas, and signatures of genome organization.</title>
        <authorList>
            <person name="McCormick R.F."/>
            <person name="Truong S.K."/>
            <person name="Sreedasyam A."/>
            <person name="Jenkins J."/>
            <person name="Shu S."/>
            <person name="Sims D."/>
            <person name="Kennedy M."/>
            <person name="Amirebrahimi M."/>
            <person name="Weers B.D."/>
            <person name="McKinley B."/>
            <person name="Mattison A."/>
            <person name="Morishige D.T."/>
            <person name="Grimwood J."/>
            <person name="Schmutz J."/>
            <person name="Mullet J.E."/>
        </authorList>
    </citation>
    <scope>NUCLEOTIDE SEQUENCE [LARGE SCALE GENOMIC DNA]</scope>
    <source>
        <strain evidence="2">cv. BTx623</strain>
    </source>
</reference>
<dbReference type="Proteomes" id="UP000000768">
    <property type="component" value="Chromosome 9"/>
</dbReference>
<proteinExistence type="predicted"/>
<keyword evidence="2" id="KW-1185">Reference proteome</keyword>
<evidence type="ECO:0000313" key="1">
    <source>
        <dbReference type="EMBL" id="OQU77563.1"/>
    </source>
</evidence>
<dbReference type="InParanoid" id="A0A1Z5R198"/>
<accession>A0A1Z5R198</accession>
<dbReference type="EMBL" id="CM000768">
    <property type="protein sequence ID" value="OQU77563.1"/>
    <property type="molecule type" value="Genomic_DNA"/>
</dbReference>
<dbReference type="AlphaFoldDB" id="A0A1Z5R198"/>
<reference evidence="1 2" key="1">
    <citation type="journal article" date="2009" name="Nature">
        <title>The Sorghum bicolor genome and the diversification of grasses.</title>
        <authorList>
            <person name="Paterson A.H."/>
            <person name="Bowers J.E."/>
            <person name="Bruggmann R."/>
            <person name="Dubchak I."/>
            <person name="Grimwood J."/>
            <person name="Gundlach H."/>
            <person name="Haberer G."/>
            <person name="Hellsten U."/>
            <person name="Mitros T."/>
            <person name="Poliakov A."/>
            <person name="Schmutz J."/>
            <person name="Spannagl M."/>
            <person name="Tang H."/>
            <person name="Wang X."/>
            <person name="Wicker T."/>
            <person name="Bharti A.K."/>
            <person name="Chapman J."/>
            <person name="Feltus F.A."/>
            <person name="Gowik U."/>
            <person name="Grigoriev I.V."/>
            <person name="Lyons E."/>
            <person name="Maher C.A."/>
            <person name="Martis M."/>
            <person name="Narechania A."/>
            <person name="Otillar R.P."/>
            <person name="Penning B.W."/>
            <person name="Salamov A.A."/>
            <person name="Wang Y."/>
            <person name="Zhang L."/>
            <person name="Carpita N.C."/>
            <person name="Freeling M."/>
            <person name="Gingle A.R."/>
            <person name="Hash C.T."/>
            <person name="Keller B."/>
            <person name="Klein P."/>
            <person name="Kresovich S."/>
            <person name="McCann M.C."/>
            <person name="Ming R."/>
            <person name="Peterson D.G."/>
            <person name="Mehboob-ur-Rahman"/>
            <person name="Ware D."/>
            <person name="Westhoff P."/>
            <person name="Mayer K.F."/>
            <person name="Messing J."/>
            <person name="Rokhsar D.S."/>
        </authorList>
    </citation>
    <scope>NUCLEOTIDE SEQUENCE [LARGE SCALE GENOMIC DNA]</scope>
    <source>
        <strain evidence="2">cv. BTx623</strain>
    </source>
</reference>
<protein>
    <submittedName>
        <fullName evidence="1">Uncharacterized protein</fullName>
    </submittedName>
</protein>
<dbReference type="Gramene" id="OQU77563">
    <property type="protein sequence ID" value="OQU77563"/>
    <property type="gene ID" value="SORBI_3009G068350"/>
</dbReference>